<dbReference type="RefSeq" id="XP_005783901.1">
    <property type="nucleotide sequence ID" value="XM_005783844.1"/>
</dbReference>
<evidence type="ECO:0000256" key="1">
    <source>
        <dbReference type="SAM" id="Phobius"/>
    </source>
</evidence>
<keyword evidence="1" id="KW-1133">Transmembrane helix</keyword>
<dbReference type="AlphaFoldDB" id="A0A0D3K6T7"/>
<organism evidence="2 3">
    <name type="scientific">Emiliania huxleyi (strain CCMP1516)</name>
    <dbReference type="NCBI Taxonomy" id="280463"/>
    <lineage>
        <taxon>Eukaryota</taxon>
        <taxon>Haptista</taxon>
        <taxon>Haptophyta</taxon>
        <taxon>Prymnesiophyceae</taxon>
        <taxon>Isochrysidales</taxon>
        <taxon>Noelaerhabdaceae</taxon>
        <taxon>Emiliania</taxon>
    </lineage>
</organism>
<feature type="transmembrane region" description="Helical" evidence="1">
    <location>
        <begin position="28"/>
        <end position="52"/>
    </location>
</feature>
<dbReference type="GeneID" id="17265576"/>
<name>A0A0D3K6T7_EMIH1</name>
<reference evidence="2" key="2">
    <citation type="submission" date="2024-10" db="UniProtKB">
        <authorList>
            <consortium name="EnsemblProtists"/>
        </authorList>
    </citation>
    <scope>IDENTIFICATION</scope>
</reference>
<evidence type="ECO:0000313" key="3">
    <source>
        <dbReference type="Proteomes" id="UP000013827"/>
    </source>
</evidence>
<dbReference type="GeneID" id="17276745"/>
<dbReference type="KEGG" id="ehx:EMIHUDRAFT_364988"/>
<evidence type="ECO:0000313" key="2">
    <source>
        <dbReference type="EnsemblProtists" id="EOD31472"/>
    </source>
</evidence>
<sequence length="105" mass="11841">MAFHHLESACRHEGFDFRSRECQGPGELTSTALWIVFFEMAVMAVSLFLPYFNAMWVERDPSSISSFLGLPFGLPLIVTRSGAMQIFLILIFAINVRSAWRPALA</sequence>
<dbReference type="Proteomes" id="UP000013827">
    <property type="component" value="Unassembled WGS sequence"/>
</dbReference>
<keyword evidence="1" id="KW-0472">Membrane</keyword>
<reference evidence="3" key="1">
    <citation type="journal article" date="2013" name="Nature">
        <title>Pan genome of the phytoplankton Emiliania underpins its global distribution.</title>
        <authorList>
            <person name="Read B.A."/>
            <person name="Kegel J."/>
            <person name="Klute M.J."/>
            <person name="Kuo A."/>
            <person name="Lefebvre S.C."/>
            <person name="Maumus F."/>
            <person name="Mayer C."/>
            <person name="Miller J."/>
            <person name="Monier A."/>
            <person name="Salamov A."/>
            <person name="Young J."/>
            <person name="Aguilar M."/>
            <person name="Claverie J.M."/>
            <person name="Frickenhaus S."/>
            <person name="Gonzalez K."/>
            <person name="Herman E.K."/>
            <person name="Lin Y.C."/>
            <person name="Napier J."/>
            <person name="Ogata H."/>
            <person name="Sarno A.F."/>
            <person name="Shmutz J."/>
            <person name="Schroeder D."/>
            <person name="de Vargas C."/>
            <person name="Verret F."/>
            <person name="von Dassow P."/>
            <person name="Valentin K."/>
            <person name="Van de Peer Y."/>
            <person name="Wheeler G."/>
            <person name="Dacks J.B."/>
            <person name="Delwiche C.F."/>
            <person name="Dyhrman S.T."/>
            <person name="Glockner G."/>
            <person name="John U."/>
            <person name="Richards T."/>
            <person name="Worden A.Z."/>
            <person name="Zhang X."/>
            <person name="Grigoriev I.V."/>
            <person name="Allen A.E."/>
            <person name="Bidle K."/>
            <person name="Borodovsky M."/>
            <person name="Bowler C."/>
            <person name="Brownlee C."/>
            <person name="Cock J.M."/>
            <person name="Elias M."/>
            <person name="Gladyshev V.N."/>
            <person name="Groth M."/>
            <person name="Guda C."/>
            <person name="Hadaegh A."/>
            <person name="Iglesias-Rodriguez M.D."/>
            <person name="Jenkins J."/>
            <person name="Jones B.M."/>
            <person name="Lawson T."/>
            <person name="Leese F."/>
            <person name="Lindquist E."/>
            <person name="Lobanov A."/>
            <person name="Lomsadze A."/>
            <person name="Malik S.B."/>
            <person name="Marsh M.E."/>
            <person name="Mackinder L."/>
            <person name="Mock T."/>
            <person name="Mueller-Roeber B."/>
            <person name="Pagarete A."/>
            <person name="Parker M."/>
            <person name="Probert I."/>
            <person name="Quesneville H."/>
            <person name="Raines C."/>
            <person name="Rensing S.A."/>
            <person name="Riano-Pachon D.M."/>
            <person name="Richier S."/>
            <person name="Rokitta S."/>
            <person name="Shiraiwa Y."/>
            <person name="Soanes D.M."/>
            <person name="van der Giezen M."/>
            <person name="Wahlund T.M."/>
            <person name="Williams B."/>
            <person name="Wilson W."/>
            <person name="Wolfe G."/>
            <person name="Wurch L.L."/>
        </authorList>
    </citation>
    <scope>NUCLEOTIDE SEQUENCE</scope>
</reference>
<proteinExistence type="predicted"/>
<dbReference type="RefSeq" id="XP_005772507.1">
    <property type="nucleotide sequence ID" value="XM_005772450.1"/>
</dbReference>
<accession>A0A0D3K6T7</accession>
<dbReference type="EnsemblProtists" id="EOD20078">
    <property type="protein sequence ID" value="EOD20078"/>
    <property type="gene ID" value="EMIHUDRAFT_355329"/>
</dbReference>
<dbReference type="HOGENOM" id="CLU_2241684_0_0_1"/>
<keyword evidence="3" id="KW-1185">Reference proteome</keyword>
<feature type="transmembrane region" description="Helical" evidence="1">
    <location>
        <begin position="72"/>
        <end position="94"/>
    </location>
</feature>
<dbReference type="PaxDb" id="2903-EOD20078"/>
<keyword evidence="1" id="KW-0812">Transmembrane</keyword>
<dbReference type="KEGG" id="ehx:EMIHUDRAFT_355329"/>
<protein>
    <submittedName>
        <fullName evidence="2">Uncharacterized protein</fullName>
    </submittedName>
</protein>
<dbReference type="EnsemblProtists" id="EOD31472">
    <property type="protein sequence ID" value="EOD31472"/>
    <property type="gene ID" value="EMIHUDRAFT_364988"/>
</dbReference>